<name>A0A7R9B4Q1_TIMSH</name>
<dbReference type="EMBL" id="OC006109">
    <property type="protein sequence ID" value="CAD7265910.1"/>
    <property type="molecule type" value="Genomic_DNA"/>
</dbReference>
<dbReference type="GO" id="GO:0005769">
    <property type="term" value="C:early endosome"/>
    <property type="evidence" value="ECO:0007669"/>
    <property type="project" value="TreeGrafter"/>
</dbReference>
<protein>
    <recommendedName>
        <fullName evidence="2">Factor VIII intron 22 protein</fullName>
    </recommendedName>
</protein>
<reference evidence="1" key="1">
    <citation type="submission" date="2020-11" db="EMBL/GenBank/DDBJ databases">
        <authorList>
            <person name="Tran Van P."/>
        </authorList>
    </citation>
    <scope>NUCLEOTIDE SEQUENCE</scope>
</reference>
<accession>A0A7R9B4Q1</accession>
<organism evidence="1">
    <name type="scientific">Timema shepardi</name>
    <name type="common">Walking stick</name>
    <dbReference type="NCBI Taxonomy" id="629360"/>
    <lineage>
        <taxon>Eukaryota</taxon>
        <taxon>Metazoa</taxon>
        <taxon>Ecdysozoa</taxon>
        <taxon>Arthropoda</taxon>
        <taxon>Hexapoda</taxon>
        <taxon>Insecta</taxon>
        <taxon>Pterygota</taxon>
        <taxon>Neoptera</taxon>
        <taxon>Polyneoptera</taxon>
        <taxon>Phasmatodea</taxon>
        <taxon>Timematodea</taxon>
        <taxon>Timematoidea</taxon>
        <taxon>Timematidae</taxon>
        <taxon>Timema</taxon>
    </lineage>
</organism>
<dbReference type="PANTHER" id="PTHR16797:SF4">
    <property type="entry name" value="40-KDA HUNTINGTIN-ASSOCIATED PROTEIN"/>
    <property type="match status" value="1"/>
</dbReference>
<evidence type="ECO:0000313" key="1">
    <source>
        <dbReference type="EMBL" id="CAD7265910.1"/>
    </source>
</evidence>
<dbReference type="InterPro" id="IPR039494">
    <property type="entry name" value="F8A"/>
</dbReference>
<evidence type="ECO:0008006" key="2">
    <source>
        <dbReference type="Google" id="ProtNLM"/>
    </source>
</evidence>
<dbReference type="GO" id="GO:0099518">
    <property type="term" value="P:vesicle cytoskeletal trafficking"/>
    <property type="evidence" value="ECO:0007669"/>
    <property type="project" value="TreeGrafter"/>
</dbReference>
<sequence>MASLVLTDSSQLTSDSQHLGIYSSPMPSLVLTDSSQLTYDSQHLGIYSSPVASLVLTDSSQLTSDSQHLVPVMWCLTVVRMYTYKGGREEGGTARWREHCCSRSAGSGVMVEGGKLAVQCEREELPQYAGLCWIAAARCEGSLGNSPGEAWDLVRGARQFLFAETSSRALAVPLKQILLSIFGELVNQALDWPADYSEIKAAVSCYAHASSRWQHHHTAEQGVSSSCPLSAGLALELGQALRVDLDRPEEAASQFRLAADLQAACPLERLNNLGLLTTCKIHLGDYDGALSVFNEMVSVAEHGGRPPVGVYADILRRCEVTRVLLLLILQPSAQRLPVDLAQVLEKYAWAEDGAVPVSYLSEDEFLLLQSLVMACQSHDLESLCSLEADLWRYLSTEQKDLLRTLVVQMSRSSK</sequence>
<dbReference type="PANTHER" id="PTHR16797">
    <property type="entry name" value="FACTOR VIII-ASSOCIATED GENE 1"/>
    <property type="match status" value="1"/>
</dbReference>
<dbReference type="AlphaFoldDB" id="A0A7R9B4Q1"/>
<proteinExistence type="predicted"/>
<gene>
    <name evidence="1" type="ORF">TSIB3V08_LOCUS9939</name>
</gene>